<organism evidence="1">
    <name type="scientific">Opuntia streptacantha</name>
    <name type="common">Prickly pear cactus</name>
    <name type="synonym">Opuntia cardona</name>
    <dbReference type="NCBI Taxonomy" id="393608"/>
    <lineage>
        <taxon>Eukaryota</taxon>
        <taxon>Viridiplantae</taxon>
        <taxon>Streptophyta</taxon>
        <taxon>Embryophyta</taxon>
        <taxon>Tracheophyta</taxon>
        <taxon>Spermatophyta</taxon>
        <taxon>Magnoliopsida</taxon>
        <taxon>eudicotyledons</taxon>
        <taxon>Gunneridae</taxon>
        <taxon>Pentapetalae</taxon>
        <taxon>Caryophyllales</taxon>
        <taxon>Cactineae</taxon>
        <taxon>Cactaceae</taxon>
        <taxon>Opuntioideae</taxon>
        <taxon>Opuntia</taxon>
    </lineage>
</organism>
<accession>A0A7C8ZFV6</accession>
<evidence type="ECO:0000313" key="1">
    <source>
        <dbReference type="EMBL" id="MBA4642179.1"/>
    </source>
</evidence>
<sequence length="127" mass="15142">MEPKKQKKRGREGNRRALATLHAHNRQSKTIHVDQWLLQETIYEYLVQTPRWLYHSGYANKQFTLGCPYKMQGPFTCLSLTKCASYMTEHIYFRVTCKHKVTHVITICIYFFHSNIYHIKILKNAYS</sequence>
<dbReference type="EMBL" id="GISG01127436">
    <property type="protein sequence ID" value="MBA4642179.1"/>
    <property type="molecule type" value="Transcribed_RNA"/>
</dbReference>
<reference evidence="1" key="1">
    <citation type="journal article" date="2013" name="J. Plant Res.">
        <title>Effect of fungi and light on seed germination of three Opuntia species from semiarid lands of central Mexico.</title>
        <authorList>
            <person name="Delgado-Sanchez P."/>
            <person name="Jimenez-Bremont J.F."/>
            <person name="Guerrero-Gonzalez Mde L."/>
            <person name="Flores J."/>
        </authorList>
    </citation>
    <scope>NUCLEOTIDE SEQUENCE</scope>
    <source>
        <tissue evidence="1">Cladode</tissue>
    </source>
</reference>
<name>A0A7C8ZFV6_OPUST</name>
<reference evidence="1" key="2">
    <citation type="submission" date="2020-07" db="EMBL/GenBank/DDBJ databases">
        <authorList>
            <person name="Vera ALvarez R."/>
            <person name="Arias-Moreno D.M."/>
            <person name="Jimenez-Jacinto V."/>
            <person name="Jimenez-Bremont J.F."/>
            <person name="Swaminathan K."/>
            <person name="Moose S.P."/>
            <person name="Guerrero-Gonzalez M.L."/>
            <person name="Marino-Ramirez L."/>
            <person name="Landsman D."/>
            <person name="Rodriguez-Kessler M."/>
            <person name="Delgado-Sanchez P."/>
        </authorList>
    </citation>
    <scope>NUCLEOTIDE SEQUENCE</scope>
    <source>
        <tissue evidence="1">Cladode</tissue>
    </source>
</reference>
<proteinExistence type="predicted"/>
<dbReference type="AlphaFoldDB" id="A0A7C8ZFV6"/>
<protein>
    <submittedName>
        <fullName evidence="1">Uncharacterized protein</fullName>
    </submittedName>
</protein>